<dbReference type="GO" id="GO:0044183">
    <property type="term" value="F:protein folding chaperone"/>
    <property type="evidence" value="ECO:0007669"/>
    <property type="project" value="TreeGrafter"/>
</dbReference>
<protein>
    <recommendedName>
        <fullName evidence="4 12">Trigger factor</fullName>
        <shortName evidence="12">TF</shortName>
        <ecNumber evidence="3 12">5.2.1.8</ecNumber>
    </recommendedName>
    <alternativeName>
        <fullName evidence="11 12">PPIase</fullName>
    </alternativeName>
</protein>
<evidence type="ECO:0000256" key="10">
    <source>
        <dbReference type="ARBA" id="ARBA00024849"/>
    </source>
</evidence>
<dbReference type="EC" id="5.2.1.8" evidence="3 12"/>
<name>A0A9X2FJ56_9LACO</name>
<dbReference type="GO" id="GO:0051301">
    <property type="term" value="P:cell division"/>
    <property type="evidence" value="ECO:0007669"/>
    <property type="project" value="UniProtKB-KW"/>
</dbReference>
<evidence type="ECO:0000256" key="5">
    <source>
        <dbReference type="ARBA" id="ARBA00022618"/>
    </source>
</evidence>
<dbReference type="SUPFAM" id="SSF102735">
    <property type="entry name" value="Trigger factor ribosome-binding domain"/>
    <property type="match status" value="1"/>
</dbReference>
<dbReference type="RefSeq" id="WP_253359579.1">
    <property type="nucleotide sequence ID" value="NZ_JAIULA010000005.1"/>
</dbReference>
<evidence type="ECO:0000256" key="7">
    <source>
        <dbReference type="ARBA" id="ARBA00023186"/>
    </source>
</evidence>
<dbReference type="Pfam" id="PF05698">
    <property type="entry name" value="Trigger_C"/>
    <property type="match status" value="1"/>
</dbReference>
<evidence type="ECO:0000256" key="11">
    <source>
        <dbReference type="ARBA" id="ARBA00029986"/>
    </source>
</evidence>
<organism evidence="17 18">
    <name type="scientific">Ligilactobacillus ubinensis</name>
    <dbReference type="NCBI Taxonomy" id="2876789"/>
    <lineage>
        <taxon>Bacteria</taxon>
        <taxon>Bacillati</taxon>
        <taxon>Bacillota</taxon>
        <taxon>Bacilli</taxon>
        <taxon>Lactobacillales</taxon>
        <taxon>Lactobacillaceae</taxon>
        <taxon>Ligilactobacillus</taxon>
    </lineage>
</organism>
<evidence type="ECO:0000313" key="17">
    <source>
        <dbReference type="EMBL" id="MCP0886445.1"/>
    </source>
</evidence>
<keyword evidence="7 12" id="KW-0143">Chaperone</keyword>
<dbReference type="GO" id="GO:0043335">
    <property type="term" value="P:protein unfolding"/>
    <property type="evidence" value="ECO:0007669"/>
    <property type="project" value="TreeGrafter"/>
</dbReference>
<dbReference type="EMBL" id="JAIULA010000005">
    <property type="protein sequence ID" value="MCP0886445.1"/>
    <property type="molecule type" value="Genomic_DNA"/>
</dbReference>
<gene>
    <name evidence="12 17" type="primary">tig</name>
    <name evidence="17" type="ORF">LB941_03725</name>
</gene>
<evidence type="ECO:0000256" key="12">
    <source>
        <dbReference type="HAMAP-Rule" id="MF_00303"/>
    </source>
</evidence>
<dbReference type="FunFam" id="3.10.50.40:FF:000001">
    <property type="entry name" value="Trigger factor"/>
    <property type="match status" value="1"/>
</dbReference>
<dbReference type="Gene3D" id="1.10.3120.10">
    <property type="entry name" value="Trigger factor, C-terminal domain"/>
    <property type="match status" value="1"/>
</dbReference>
<reference evidence="17 18" key="1">
    <citation type="journal article" date="2023" name="Int. J. Syst. Evol. Microbiol.">
        <title>Ligilactobacillus ubinensis sp. nov., a novel species isolated from the wild ferment of a durian fruit (Durio zibethinus).</title>
        <authorList>
            <person name="Heng Y.C."/>
            <person name="Menon N."/>
            <person name="Chen B."/>
            <person name="Loo B.Z.L."/>
            <person name="Wong G.W.J."/>
            <person name="Lim A.C.H."/>
            <person name="Silvaraju S."/>
            <person name="Kittelmann S."/>
        </authorList>
    </citation>
    <scope>NUCLEOTIDE SEQUENCE [LARGE SCALE GENOMIC DNA]</scope>
    <source>
        <strain evidence="17 18">WILCCON 0076</strain>
    </source>
</reference>
<dbReference type="InterPro" id="IPR008880">
    <property type="entry name" value="Trigger_fac_C"/>
</dbReference>
<keyword evidence="6 12" id="KW-0697">Rotamase</keyword>
<dbReference type="SUPFAM" id="SSF54534">
    <property type="entry name" value="FKBP-like"/>
    <property type="match status" value="1"/>
</dbReference>
<keyword evidence="18" id="KW-1185">Reference proteome</keyword>
<keyword evidence="15" id="KW-0175">Coiled coil</keyword>
<comment type="domain">
    <text evidence="12">Consists of 3 domains; the N-terminus binds the ribosome, the middle domain has PPIase activity, while the C-terminus has intrinsic chaperone activity on its own.</text>
</comment>
<dbReference type="InterPro" id="IPR027304">
    <property type="entry name" value="Trigger_fact/SurA_dom_sf"/>
</dbReference>
<feature type="coiled-coil region" evidence="15">
    <location>
        <begin position="360"/>
        <end position="391"/>
    </location>
</feature>
<dbReference type="InterPro" id="IPR008881">
    <property type="entry name" value="Trigger_fac_ribosome-bd_bac"/>
</dbReference>
<dbReference type="PIRSF" id="PIRSF003095">
    <property type="entry name" value="Trigger_factor"/>
    <property type="match status" value="1"/>
</dbReference>
<dbReference type="HAMAP" id="MF_00303">
    <property type="entry name" value="Trigger_factor_Tig"/>
    <property type="match status" value="1"/>
</dbReference>
<dbReference type="Gene3D" id="3.10.50.40">
    <property type="match status" value="1"/>
</dbReference>
<dbReference type="NCBIfam" id="TIGR00115">
    <property type="entry name" value="tig"/>
    <property type="match status" value="1"/>
</dbReference>
<dbReference type="PANTHER" id="PTHR30560:SF3">
    <property type="entry name" value="TRIGGER FACTOR-LIKE PROTEIN TIG, CHLOROPLASTIC"/>
    <property type="match status" value="1"/>
</dbReference>
<dbReference type="InterPro" id="IPR005215">
    <property type="entry name" value="Trig_fac"/>
</dbReference>
<dbReference type="PROSITE" id="PS50059">
    <property type="entry name" value="FKBP_PPIASE"/>
    <property type="match status" value="1"/>
</dbReference>
<comment type="similarity">
    <text evidence="2 12 14">Belongs to the FKBP-type PPIase family. Tig subfamily.</text>
</comment>
<dbReference type="PANTHER" id="PTHR30560">
    <property type="entry name" value="TRIGGER FACTOR CHAPERONE AND PEPTIDYL-PROLYL CIS/TRANS ISOMERASE"/>
    <property type="match status" value="1"/>
</dbReference>
<proteinExistence type="inferred from homology"/>
<evidence type="ECO:0000256" key="15">
    <source>
        <dbReference type="SAM" id="Coils"/>
    </source>
</evidence>
<dbReference type="Pfam" id="PF05697">
    <property type="entry name" value="Trigger_N"/>
    <property type="match status" value="1"/>
</dbReference>
<keyword evidence="8 12" id="KW-0413">Isomerase</keyword>
<keyword evidence="9 12" id="KW-0131">Cell cycle</keyword>
<comment type="caution">
    <text evidence="17">The sequence shown here is derived from an EMBL/GenBank/DDBJ whole genome shotgun (WGS) entry which is preliminary data.</text>
</comment>
<dbReference type="SUPFAM" id="SSF109998">
    <property type="entry name" value="Triger factor/SurA peptide-binding domain-like"/>
    <property type="match status" value="1"/>
</dbReference>
<dbReference type="GO" id="GO:0051083">
    <property type="term" value="P:'de novo' cotranslational protein folding"/>
    <property type="evidence" value="ECO:0007669"/>
    <property type="project" value="TreeGrafter"/>
</dbReference>
<comment type="subcellular location">
    <subcellularLocation>
        <location evidence="12">Cytoplasm</location>
    </subcellularLocation>
    <text evidence="12">About half TF is bound to the ribosome near the polypeptide exit tunnel while the other half is free in the cytoplasm.</text>
</comment>
<evidence type="ECO:0000256" key="9">
    <source>
        <dbReference type="ARBA" id="ARBA00023306"/>
    </source>
</evidence>
<evidence type="ECO:0000256" key="6">
    <source>
        <dbReference type="ARBA" id="ARBA00023110"/>
    </source>
</evidence>
<evidence type="ECO:0000256" key="13">
    <source>
        <dbReference type="PROSITE-ProRule" id="PRU00277"/>
    </source>
</evidence>
<dbReference type="GO" id="GO:0043022">
    <property type="term" value="F:ribosome binding"/>
    <property type="evidence" value="ECO:0007669"/>
    <property type="project" value="TreeGrafter"/>
</dbReference>
<evidence type="ECO:0000256" key="14">
    <source>
        <dbReference type="RuleBase" id="RU003914"/>
    </source>
</evidence>
<evidence type="ECO:0000256" key="3">
    <source>
        <dbReference type="ARBA" id="ARBA00013194"/>
    </source>
</evidence>
<feature type="coiled-coil region" evidence="15">
    <location>
        <begin position="256"/>
        <end position="286"/>
    </location>
</feature>
<keyword evidence="5 12" id="KW-0132">Cell division</keyword>
<comment type="function">
    <text evidence="10 12">Involved in protein export. Acts as a chaperone by maintaining the newly synthesized protein in an open conformation. Functions as a peptidyl-prolyl cis-trans isomerase.</text>
</comment>
<keyword evidence="12" id="KW-0963">Cytoplasm</keyword>
<dbReference type="GO" id="GO:0005737">
    <property type="term" value="C:cytoplasm"/>
    <property type="evidence" value="ECO:0007669"/>
    <property type="project" value="UniProtKB-SubCell"/>
</dbReference>
<dbReference type="InterPro" id="IPR036611">
    <property type="entry name" value="Trigger_fac_ribosome-bd_sf"/>
</dbReference>
<dbReference type="InterPro" id="IPR037041">
    <property type="entry name" value="Trigger_fac_C_sf"/>
</dbReference>
<dbReference type="Gene3D" id="3.30.70.1050">
    <property type="entry name" value="Trigger factor ribosome-binding domain"/>
    <property type="match status" value="1"/>
</dbReference>
<accession>A0A9X2FJ56</accession>
<dbReference type="Proteomes" id="UP001139006">
    <property type="component" value="Unassembled WGS sequence"/>
</dbReference>
<dbReference type="AlphaFoldDB" id="A0A9X2FJ56"/>
<feature type="domain" description="PPIase FKBP-type" evidence="16">
    <location>
        <begin position="164"/>
        <end position="249"/>
    </location>
</feature>
<evidence type="ECO:0000313" key="18">
    <source>
        <dbReference type="Proteomes" id="UP001139006"/>
    </source>
</evidence>
<dbReference type="InterPro" id="IPR001179">
    <property type="entry name" value="PPIase_FKBP_dom"/>
</dbReference>
<evidence type="ECO:0000259" key="16">
    <source>
        <dbReference type="PROSITE" id="PS50059"/>
    </source>
</evidence>
<evidence type="ECO:0000256" key="8">
    <source>
        <dbReference type="ARBA" id="ARBA00023235"/>
    </source>
</evidence>
<dbReference type="GO" id="GO:0003755">
    <property type="term" value="F:peptidyl-prolyl cis-trans isomerase activity"/>
    <property type="evidence" value="ECO:0007669"/>
    <property type="project" value="UniProtKB-UniRule"/>
</dbReference>
<dbReference type="GO" id="GO:0015031">
    <property type="term" value="P:protein transport"/>
    <property type="evidence" value="ECO:0007669"/>
    <property type="project" value="UniProtKB-UniRule"/>
</dbReference>
<sequence>MSVKWEKNEGTNEGKLTFEIEPAKIKEGLDTAFNRVKKSLNVPGFRKGKVPRQIFNKMYGEEALYEDALNAVLPDAYAAAIKETSIKPVDQPEVNVESMEKDAAWVLTAKVTVQPEVDLGQYKELEVYPQTTTVSDEDVTEELTKRQQAQAELVLKEDAAAEKGDTVVIDFEGKVDGVAFDGGTAQNHSLELGSNSFIPGFEDQLEGHKAGETVEVKVTFPKDYQAEDLRDKEAIFTTVIHEVKTKELPALDDEFAKDVDEEVETLEELKAKIKEELSAQKKETAKSAIQEEALGLAVANAEIGEIPTVMISEDVHRQMDQYLAGMQQQGISAEMYYKLTGTSEDDLRKQFEDGAQDRVKTDLVLEAVVAKEKLEASEEEINKEIKNLATQYNMDEKAVRSALSDDMLNHDISVRKAVELITDTATQTRKPEEKKD</sequence>
<evidence type="ECO:0000256" key="4">
    <source>
        <dbReference type="ARBA" id="ARBA00016902"/>
    </source>
</evidence>
<comment type="catalytic activity">
    <reaction evidence="1 12 13">
        <text>[protein]-peptidylproline (omega=180) = [protein]-peptidylproline (omega=0)</text>
        <dbReference type="Rhea" id="RHEA:16237"/>
        <dbReference type="Rhea" id="RHEA-COMP:10747"/>
        <dbReference type="Rhea" id="RHEA-COMP:10748"/>
        <dbReference type="ChEBI" id="CHEBI:83833"/>
        <dbReference type="ChEBI" id="CHEBI:83834"/>
        <dbReference type="EC" id="5.2.1.8"/>
    </reaction>
</comment>
<evidence type="ECO:0000256" key="2">
    <source>
        <dbReference type="ARBA" id="ARBA00005464"/>
    </source>
</evidence>
<dbReference type="Pfam" id="PF00254">
    <property type="entry name" value="FKBP_C"/>
    <property type="match status" value="1"/>
</dbReference>
<dbReference type="InterPro" id="IPR046357">
    <property type="entry name" value="PPIase_dom_sf"/>
</dbReference>
<evidence type="ECO:0000256" key="1">
    <source>
        <dbReference type="ARBA" id="ARBA00000971"/>
    </source>
</evidence>